<reference evidence="2 3" key="1">
    <citation type="submission" date="2024-05" db="EMBL/GenBank/DDBJ databases">
        <title>Culex pipiens pipiens assembly and annotation.</title>
        <authorList>
            <person name="Alout H."/>
            <person name="Durand T."/>
        </authorList>
    </citation>
    <scope>NUCLEOTIDE SEQUENCE [LARGE SCALE GENOMIC DNA]</scope>
    <source>
        <strain evidence="2">HA-2024</strain>
        <tissue evidence="2">Whole body</tissue>
    </source>
</reference>
<evidence type="ECO:0000313" key="2">
    <source>
        <dbReference type="EMBL" id="KAL1395643.1"/>
    </source>
</evidence>
<comment type="caution">
    <text evidence="2">The sequence shown here is derived from an EMBL/GenBank/DDBJ whole genome shotgun (WGS) entry which is preliminary data.</text>
</comment>
<proteinExistence type="predicted"/>
<gene>
    <name evidence="2" type="ORF">pipiens_011093</name>
</gene>
<sequence>MGKYGAILTQGIIDAVTVNFQTLPYSTSPKPAAARCLPIQPFYRRKNAKNLQGRHRCPVFCSTSLYRDEKTDNAQDADSKMLSKDATPAPPTNSIDRCHRRPRMGPNSASTFRTPVVHNPARMMRVQVKLISKDVTISENVIMQHNAAAGVQVLVERCTAHEPKNDDLELNAHEPSEYIEDYMKTDTFIAIHFRCHCKCTEPAQEVVAYRAGRPYLCCLRSLAWFSLAFQCAQWSRAYTCSAKRSCPGQTPDVTEMCVTFSYSKFCGTVFGW</sequence>
<organism evidence="2 3">
    <name type="scientific">Culex pipiens pipiens</name>
    <name type="common">Northern house mosquito</name>
    <dbReference type="NCBI Taxonomy" id="38569"/>
    <lineage>
        <taxon>Eukaryota</taxon>
        <taxon>Metazoa</taxon>
        <taxon>Ecdysozoa</taxon>
        <taxon>Arthropoda</taxon>
        <taxon>Hexapoda</taxon>
        <taxon>Insecta</taxon>
        <taxon>Pterygota</taxon>
        <taxon>Neoptera</taxon>
        <taxon>Endopterygota</taxon>
        <taxon>Diptera</taxon>
        <taxon>Nematocera</taxon>
        <taxon>Culicoidea</taxon>
        <taxon>Culicidae</taxon>
        <taxon>Culicinae</taxon>
        <taxon>Culicini</taxon>
        <taxon>Culex</taxon>
        <taxon>Culex</taxon>
    </lineage>
</organism>
<feature type="compositionally biased region" description="Basic and acidic residues" evidence="1">
    <location>
        <begin position="71"/>
        <end position="83"/>
    </location>
</feature>
<evidence type="ECO:0000313" key="3">
    <source>
        <dbReference type="Proteomes" id="UP001562425"/>
    </source>
</evidence>
<protein>
    <submittedName>
        <fullName evidence="2">Uncharacterized protein</fullName>
    </submittedName>
</protein>
<evidence type="ECO:0000256" key="1">
    <source>
        <dbReference type="SAM" id="MobiDB-lite"/>
    </source>
</evidence>
<dbReference type="EMBL" id="JBEHCU010007055">
    <property type="protein sequence ID" value="KAL1395643.1"/>
    <property type="molecule type" value="Genomic_DNA"/>
</dbReference>
<name>A0ABD1D7M7_CULPP</name>
<keyword evidence="3" id="KW-1185">Reference proteome</keyword>
<feature type="region of interest" description="Disordered" evidence="1">
    <location>
        <begin position="71"/>
        <end position="114"/>
    </location>
</feature>
<dbReference type="AlphaFoldDB" id="A0ABD1D7M7"/>
<dbReference type="Proteomes" id="UP001562425">
    <property type="component" value="Unassembled WGS sequence"/>
</dbReference>
<accession>A0ABD1D7M7</accession>